<gene>
    <name evidence="1" type="ORF">Pro02_28190</name>
</gene>
<dbReference type="EMBL" id="BOOI01000024">
    <property type="protein sequence ID" value="GIH84411.1"/>
    <property type="molecule type" value="Genomic_DNA"/>
</dbReference>
<comment type="caution">
    <text evidence="1">The sequence shown here is derived from an EMBL/GenBank/DDBJ whole genome shotgun (WGS) entry which is preliminary data.</text>
</comment>
<name>A0A8J3S1Y9_PLARO</name>
<accession>A0A8J3S1Y9</accession>
<sequence length="122" mass="13148">MSKPDVALQTLVDVVNHTQTGISITVTTSGTLITGILVSAEEFATNVAQRIGRAYEFTSTDIKGFNLLFEHLGEAARGEFLHLRDARPITGAGAPSGESGWWRIRIADVSGWTCDRISMPDG</sequence>
<dbReference type="AlphaFoldDB" id="A0A8J3S1Y9"/>
<evidence type="ECO:0000313" key="2">
    <source>
        <dbReference type="Proteomes" id="UP000655044"/>
    </source>
</evidence>
<organism evidence="1 2">
    <name type="scientific">Planobispora rosea</name>
    <dbReference type="NCBI Taxonomy" id="35762"/>
    <lineage>
        <taxon>Bacteria</taxon>
        <taxon>Bacillati</taxon>
        <taxon>Actinomycetota</taxon>
        <taxon>Actinomycetes</taxon>
        <taxon>Streptosporangiales</taxon>
        <taxon>Streptosporangiaceae</taxon>
        <taxon>Planobispora</taxon>
    </lineage>
</organism>
<dbReference type="Proteomes" id="UP000655044">
    <property type="component" value="Unassembled WGS sequence"/>
</dbReference>
<proteinExistence type="predicted"/>
<evidence type="ECO:0008006" key="3">
    <source>
        <dbReference type="Google" id="ProtNLM"/>
    </source>
</evidence>
<evidence type="ECO:0000313" key="1">
    <source>
        <dbReference type="EMBL" id="GIH84411.1"/>
    </source>
</evidence>
<reference evidence="1" key="1">
    <citation type="submission" date="2021-01" db="EMBL/GenBank/DDBJ databases">
        <title>Whole genome shotgun sequence of Planobispora rosea NBRC 15558.</title>
        <authorList>
            <person name="Komaki H."/>
            <person name="Tamura T."/>
        </authorList>
    </citation>
    <scope>NUCLEOTIDE SEQUENCE</scope>
    <source>
        <strain evidence="1">NBRC 15558</strain>
    </source>
</reference>
<protein>
    <recommendedName>
        <fullName evidence="3">Gas vesicle protein</fullName>
    </recommendedName>
</protein>
<dbReference type="OrthoDB" id="2873444at2"/>
<keyword evidence="2" id="KW-1185">Reference proteome</keyword>
<dbReference type="RefSeq" id="WP_068922348.1">
    <property type="nucleotide sequence ID" value="NZ_BMQP01000009.1"/>
</dbReference>